<evidence type="ECO:0000259" key="1">
    <source>
        <dbReference type="Pfam" id="PF14080"/>
    </source>
</evidence>
<dbReference type="InterPro" id="IPR025357">
    <property type="entry name" value="DUF4261"/>
</dbReference>
<protein>
    <recommendedName>
        <fullName evidence="1">DUF4261 domain-containing protein</fullName>
    </recommendedName>
</protein>
<organism evidence="2 3">
    <name type="scientific">Marininema halotolerans</name>
    <dbReference type="NCBI Taxonomy" id="1155944"/>
    <lineage>
        <taxon>Bacteria</taxon>
        <taxon>Bacillati</taxon>
        <taxon>Bacillota</taxon>
        <taxon>Bacilli</taxon>
        <taxon>Bacillales</taxon>
        <taxon>Thermoactinomycetaceae</taxon>
        <taxon>Marininema</taxon>
    </lineage>
</organism>
<proteinExistence type="predicted"/>
<reference evidence="3" key="1">
    <citation type="submission" date="2016-10" db="EMBL/GenBank/DDBJ databases">
        <authorList>
            <person name="Varghese N."/>
            <person name="Submissions S."/>
        </authorList>
    </citation>
    <scope>NUCLEOTIDE SEQUENCE [LARGE SCALE GENOMIC DNA]</scope>
    <source>
        <strain evidence="3">DSM 45789</strain>
    </source>
</reference>
<dbReference type="AlphaFoldDB" id="A0A1I6SV37"/>
<dbReference type="RefSeq" id="WP_091837526.1">
    <property type="nucleotide sequence ID" value="NZ_FPAA01000008.1"/>
</dbReference>
<dbReference type="Pfam" id="PF14080">
    <property type="entry name" value="DUF4261"/>
    <property type="match status" value="1"/>
</dbReference>
<sequence length="241" mass="27345">MTEAQVIIGIPGQWKDRSELIHNVVSKSDGYIMAGHMIFNTEKNSHFDVEIYEHNPHLKESFTHASRGTFTPYLLNDIDQHTFTVYVIAEVKGLHLQQLIEAGSALLKAGGLAIKIETSGTAYTQEDWLELSATQDPYSLYTHFASHISGGDHYYTRGMKTFGLPDAAVSSILSLEKASSLLQGFNVYNMMEKPTFHDGETFCLGENEPIYQLQLIDDHRYEEDHVFYNPFGLYQLRPFEV</sequence>
<dbReference type="OrthoDB" id="4158605at2"/>
<evidence type="ECO:0000313" key="3">
    <source>
        <dbReference type="Proteomes" id="UP000198660"/>
    </source>
</evidence>
<name>A0A1I6SV37_9BACL</name>
<keyword evidence="3" id="KW-1185">Reference proteome</keyword>
<dbReference type="EMBL" id="FPAA01000008">
    <property type="protein sequence ID" value="SFS80796.1"/>
    <property type="molecule type" value="Genomic_DNA"/>
</dbReference>
<evidence type="ECO:0000313" key="2">
    <source>
        <dbReference type="EMBL" id="SFS80796.1"/>
    </source>
</evidence>
<gene>
    <name evidence="2" type="ORF">SAMN05444972_10860</name>
</gene>
<dbReference type="Proteomes" id="UP000198660">
    <property type="component" value="Unassembled WGS sequence"/>
</dbReference>
<feature type="domain" description="DUF4261" evidence="1">
    <location>
        <begin position="155"/>
        <end position="212"/>
    </location>
</feature>
<accession>A0A1I6SV37</accession>